<dbReference type="EMBL" id="UINC01172345">
    <property type="protein sequence ID" value="SVD77373.1"/>
    <property type="molecule type" value="Genomic_DNA"/>
</dbReference>
<dbReference type="GO" id="GO:0016810">
    <property type="term" value="F:hydrolase activity, acting on carbon-nitrogen (but not peptide) bonds"/>
    <property type="evidence" value="ECO:0007669"/>
    <property type="project" value="InterPro"/>
</dbReference>
<dbReference type="InterPro" id="IPR011059">
    <property type="entry name" value="Metal-dep_hydrolase_composite"/>
</dbReference>
<protein>
    <recommendedName>
        <fullName evidence="2">Amidohydrolase-related domain-containing protein</fullName>
    </recommendedName>
</protein>
<accession>A0A382Y2B0</accession>
<gene>
    <name evidence="1" type="ORF">METZ01_LOCUS430227</name>
</gene>
<reference evidence="1" key="1">
    <citation type="submission" date="2018-05" db="EMBL/GenBank/DDBJ databases">
        <authorList>
            <person name="Lanie J.A."/>
            <person name="Ng W.-L."/>
            <person name="Kazmierczak K.M."/>
            <person name="Andrzejewski T.M."/>
            <person name="Davidsen T.M."/>
            <person name="Wayne K.J."/>
            <person name="Tettelin H."/>
            <person name="Glass J.I."/>
            <person name="Rusch D."/>
            <person name="Podicherti R."/>
            <person name="Tsui H.-C.T."/>
            <person name="Winkler M.E."/>
        </authorList>
    </citation>
    <scope>NUCLEOTIDE SEQUENCE</scope>
</reference>
<dbReference type="SUPFAM" id="SSF51338">
    <property type="entry name" value="Composite domain of metallo-dependent hydrolases"/>
    <property type="match status" value="1"/>
</dbReference>
<dbReference type="Gene3D" id="2.30.40.10">
    <property type="entry name" value="Urease, subunit C, domain 1"/>
    <property type="match status" value="1"/>
</dbReference>
<evidence type="ECO:0000313" key="1">
    <source>
        <dbReference type="EMBL" id="SVD77373.1"/>
    </source>
</evidence>
<evidence type="ECO:0008006" key="2">
    <source>
        <dbReference type="Google" id="ProtNLM"/>
    </source>
</evidence>
<feature type="non-terminal residue" evidence="1">
    <location>
        <position position="136"/>
    </location>
</feature>
<organism evidence="1">
    <name type="scientific">marine metagenome</name>
    <dbReference type="NCBI Taxonomy" id="408172"/>
    <lineage>
        <taxon>unclassified sequences</taxon>
        <taxon>metagenomes</taxon>
        <taxon>ecological metagenomes</taxon>
    </lineage>
</organism>
<name>A0A382Y2B0_9ZZZZ</name>
<dbReference type="AlphaFoldDB" id="A0A382Y2B0"/>
<sequence>MKLLFSLVFSLFTLLSGQIEPADGLRENSPGVWALTHAKVHTEPGTVLGNATIVIRDGHIENVGKDIRIPKDATALDFTGKTIYPGFIDSWVEISTQSEKTIPHDAHWNHKVIARLELFSQYHPDKKKLKSLHKLG</sequence>
<proteinExistence type="predicted"/>